<dbReference type="SMART" id="SM00280">
    <property type="entry name" value="KAZAL"/>
    <property type="match status" value="1"/>
</dbReference>
<dbReference type="Pfam" id="PF00050">
    <property type="entry name" value="Kazal_1"/>
    <property type="match status" value="1"/>
</dbReference>
<dbReference type="Gene3D" id="3.30.60.30">
    <property type="match status" value="1"/>
</dbReference>
<feature type="signal peptide" evidence="1">
    <location>
        <begin position="1"/>
        <end position="16"/>
    </location>
</feature>
<evidence type="ECO:0000256" key="1">
    <source>
        <dbReference type="SAM" id="SignalP"/>
    </source>
</evidence>
<feature type="chain" id="PRO_5038999537" description="Kazal-like domain-containing protein" evidence="1">
    <location>
        <begin position="17"/>
        <end position="98"/>
    </location>
</feature>
<sequence>MNIAILMLATIVGVHCGVFSEKRQTHCSTFCPMYIIEFCGSDGKTYNSNPCFIQSRMCSQGVNGYENFKVVHYGACKDGELATELPDVITTTEDLTIG</sequence>
<organism evidence="3 4">
    <name type="scientific">Dreissena polymorpha</name>
    <name type="common">Zebra mussel</name>
    <name type="synonym">Mytilus polymorpha</name>
    <dbReference type="NCBI Taxonomy" id="45954"/>
    <lineage>
        <taxon>Eukaryota</taxon>
        <taxon>Metazoa</taxon>
        <taxon>Spiralia</taxon>
        <taxon>Lophotrochozoa</taxon>
        <taxon>Mollusca</taxon>
        <taxon>Bivalvia</taxon>
        <taxon>Autobranchia</taxon>
        <taxon>Heteroconchia</taxon>
        <taxon>Euheterodonta</taxon>
        <taxon>Imparidentia</taxon>
        <taxon>Neoheterodontei</taxon>
        <taxon>Myida</taxon>
        <taxon>Dreissenoidea</taxon>
        <taxon>Dreissenidae</taxon>
        <taxon>Dreissena</taxon>
    </lineage>
</organism>
<gene>
    <name evidence="3" type="ORF">DPMN_010436</name>
</gene>
<reference evidence="3" key="1">
    <citation type="journal article" date="2019" name="bioRxiv">
        <title>The Genome of the Zebra Mussel, Dreissena polymorpha: A Resource for Invasive Species Research.</title>
        <authorList>
            <person name="McCartney M.A."/>
            <person name="Auch B."/>
            <person name="Kono T."/>
            <person name="Mallez S."/>
            <person name="Zhang Y."/>
            <person name="Obille A."/>
            <person name="Becker A."/>
            <person name="Abrahante J.E."/>
            <person name="Garbe J."/>
            <person name="Badalamenti J.P."/>
            <person name="Herman A."/>
            <person name="Mangelson H."/>
            <person name="Liachko I."/>
            <person name="Sullivan S."/>
            <person name="Sone E.D."/>
            <person name="Koren S."/>
            <person name="Silverstein K.A.T."/>
            <person name="Beckman K.B."/>
            <person name="Gohl D.M."/>
        </authorList>
    </citation>
    <scope>NUCLEOTIDE SEQUENCE</scope>
    <source>
        <strain evidence="3">Duluth1</strain>
        <tissue evidence="3">Whole animal</tissue>
    </source>
</reference>
<evidence type="ECO:0000313" key="4">
    <source>
        <dbReference type="Proteomes" id="UP000828390"/>
    </source>
</evidence>
<dbReference type="InterPro" id="IPR002350">
    <property type="entry name" value="Kazal_dom"/>
</dbReference>
<feature type="domain" description="Kazal-like" evidence="2">
    <location>
        <begin position="21"/>
        <end position="78"/>
    </location>
</feature>
<dbReference type="AlphaFoldDB" id="A0A9D4N357"/>
<dbReference type="EMBL" id="JAIWYP010000001">
    <property type="protein sequence ID" value="KAH3886429.1"/>
    <property type="molecule type" value="Genomic_DNA"/>
</dbReference>
<keyword evidence="4" id="KW-1185">Reference proteome</keyword>
<reference evidence="3" key="2">
    <citation type="submission" date="2020-11" db="EMBL/GenBank/DDBJ databases">
        <authorList>
            <person name="McCartney M.A."/>
            <person name="Auch B."/>
            <person name="Kono T."/>
            <person name="Mallez S."/>
            <person name="Becker A."/>
            <person name="Gohl D.M."/>
            <person name="Silverstein K.A.T."/>
            <person name="Koren S."/>
            <person name="Bechman K.B."/>
            <person name="Herman A."/>
            <person name="Abrahante J.E."/>
            <person name="Garbe J."/>
        </authorList>
    </citation>
    <scope>NUCLEOTIDE SEQUENCE</scope>
    <source>
        <strain evidence="3">Duluth1</strain>
        <tissue evidence="3">Whole animal</tissue>
    </source>
</reference>
<dbReference type="PROSITE" id="PS51465">
    <property type="entry name" value="KAZAL_2"/>
    <property type="match status" value="1"/>
</dbReference>
<name>A0A9D4N357_DREPO</name>
<dbReference type="SUPFAM" id="SSF100895">
    <property type="entry name" value="Kazal-type serine protease inhibitors"/>
    <property type="match status" value="1"/>
</dbReference>
<evidence type="ECO:0000313" key="3">
    <source>
        <dbReference type="EMBL" id="KAH3886429.1"/>
    </source>
</evidence>
<dbReference type="InterPro" id="IPR036058">
    <property type="entry name" value="Kazal_dom_sf"/>
</dbReference>
<protein>
    <recommendedName>
        <fullName evidence="2">Kazal-like domain-containing protein</fullName>
    </recommendedName>
</protein>
<comment type="caution">
    <text evidence="3">The sequence shown here is derived from an EMBL/GenBank/DDBJ whole genome shotgun (WGS) entry which is preliminary data.</text>
</comment>
<dbReference type="CDD" id="cd00104">
    <property type="entry name" value="KAZAL_FS"/>
    <property type="match status" value="1"/>
</dbReference>
<evidence type="ECO:0000259" key="2">
    <source>
        <dbReference type="PROSITE" id="PS51465"/>
    </source>
</evidence>
<accession>A0A9D4N357</accession>
<keyword evidence="1" id="KW-0732">Signal</keyword>
<proteinExistence type="predicted"/>
<dbReference type="Proteomes" id="UP000828390">
    <property type="component" value="Unassembled WGS sequence"/>
</dbReference>